<dbReference type="Proteomes" id="UP000548978">
    <property type="component" value="Unassembled WGS sequence"/>
</dbReference>
<keyword evidence="1 4" id="KW-0808">Transferase</keyword>
<dbReference type="SUPFAM" id="SSF55729">
    <property type="entry name" value="Acyl-CoA N-acyltransferases (Nat)"/>
    <property type="match status" value="1"/>
</dbReference>
<feature type="domain" description="N-acetyltransferase" evidence="3">
    <location>
        <begin position="1"/>
        <end position="141"/>
    </location>
</feature>
<dbReference type="InterPro" id="IPR000182">
    <property type="entry name" value="GNAT_dom"/>
</dbReference>
<evidence type="ECO:0000259" key="3">
    <source>
        <dbReference type="PROSITE" id="PS51186"/>
    </source>
</evidence>
<organism evidence="4 5">
    <name type="scientific">Brevundimonas halotolerans</name>
    <dbReference type="NCBI Taxonomy" id="69670"/>
    <lineage>
        <taxon>Bacteria</taxon>
        <taxon>Pseudomonadati</taxon>
        <taxon>Pseudomonadota</taxon>
        <taxon>Alphaproteobacteria</taxon>
        <taxon>Caulobacterales</taxon>
        <taxon>Caulobacteraceae</taxon>
        <taxon>Brevundimonas</taxon>
    </lineage>
</organism>
<dbReference type="Pfam" id="PF00583">
    <property type="entry name" value="Acetyltransf_1"/>
    <property type="match status" value="1"/>
</dbReference>
<dbReference type="AlphaFoldDB" id="A0A7W9A4Y1"/>
<dbReference type="EMBL" id="JACIJB010000008">
    <property type="protein sequence ID" value="MBB5661145.1"/>
    <property type="molecule type" value="Genomic_DNA"/>
</dbReference>
<proteinExistence type="predicted"/>
<dbReference type="Gene3D" id="3.40.630.30">
    <property type="match status" value="1"/>
</dbReference>
<dbReference type="GO" id="GO:0016747">
    <property type="term" value="F:acyltransferase activity, transferring groups other than amino-acyl groups"/>
    <property type="evidence" value="ECO:0007669"/>
    <property type="project" value="InterPro"/>
</dbReference>
<evidence type="ECO:0000256" key="1">
    <source>
        <dbReference type="ARBA" id="ARBA00022679"/>
    </source>
</evidence>
<evidence type="ECO:0000313" key="5">
    <source>
        <dbReference type="Proteomes" id="UP000548978"/>
    </source>
</evidence>
<keyword evidence="2" id="KW-0012">Acyltransferase</keyword>
<evidence type="ECO:0000256" key="2">
    <source>
        <dbReference type="ARBA" id="ARBA00023315"/>
    </source>
</evidence>
<dbReference type="PROSITE" id="PS51186">
    <property type="entry name" value="GNAT"/>
    <property type="match status" value="1"/>
</dbReference>
<protein>
    <submittedName>
        <fullName evidence="4">GNAT superfamily N-acetyltransferase</fullName>
    </submittedName>
</protein>
<sequence length="142" mass="15464">MYDQIFISSQAEDPVSTLVVEGLAQFNHAEVGDAGKTALIAKPVGGDGQPLAAGLVGYTVWGWLFVEKLWVGEPLRGRGLAAKLLAAAEGEAVSRGCNRAWLDTFNPNAKRLYERLGYEVFGELPEFVGSNTRFFMKKQLVT</sequence>
<dbReference type="InterPro" id="IPR016181">
    <property type="entry name" value="Acyl_CoA_acyltransferase"/>
</dbReference>
<comment type="caution">
    <text evidence="4">The sequence shown here is derived from an EMBL/GenBank/DDBJ whole genome shotgun (WGS) entry which is preliminary data.</text>
</comment>
<evidence type="ECO:0000313" key="4">
    <source>
        <dbReference type="EMBL" id="MBB5661145.1"/>
    </source>
</evidence>
<dbReference type="RefSeq" id="WP_123288421.1">
    <property type="nucleotide sequence ID" value="NZ_JACIJB010000008.1"/>
</dbReference>
<dbReference type="PANTHER" id="PTHR43420">
    <property type="entry name" value="ACETYLTRANSFERASE"/>
    <property type="match status" value="1"/>
</dbReference>
<dbReference type="OrthoDB" id="9787920at2"/>
<name>A0A7W9A4Y1_9CAUL</name>
<gene>
    <name evidence="4" type="ORF">FHS65_001904</name>
</gene>
<keyword evidence="5" id="KW-1185">Reference proteome</keyword>
<reference evidence="4 5" key="1">
    <citation type="submission" date="2020-08" db="EMBL/GenBank/DDBJ databases">
        <title>Genomic Encyclopedia of Type Strains, Phase IV (KMG-IV): sequencing the most valuable type-strain genomes for metagenomic binning, comparative biology and taxonomic classification.</title>
        <authorList>
            <person name="Goeker M."/>
        </authorList>
    </citation>
    <scope>NUCLEOTIDE SEQUENCE [LARGE SCALE GENOMIC DNA]</scope>
    <source>
        <strain evidence="4 5">DSM 24448</strain>
    </source>
</reference>
<dbReference type="InterPro" id="IPR050680">
    <property type="entry name" value="YpeA/RimI_acetyltransf"/>
</dbReference>
<accession>A0A7W9A4Y1</accession>